<comment type="subcellular location">
    <subcellularLocation>
        <location evidence="1">Membrane</location>
    </subcellularLocation>
</comment>
<evidence type="ECO:0000259" key="3">
    <source>
        <dbReference type="PROSITE" id="PS51778"/>
    </source>
</evidence>
<dbReference type="AlphaFoldDB" id="K0SGT5"/>
<keyword evidence="2" id="KW-0472">Membrane</keyword>
<dbReference type="EMBL" id="AGNL01027197">
    <property type="protein sequence ID" value="EJK57722.1"/>
    <property type="molecule type" value="Genomic_DNA"/>
</dbReference>
<accession>K0SGT5</accession>
<evidence type="ECO:0000313" key="4">
    <source>
        <dbReference type="EMBL" id="EJK57722.1"/>
    </source>
</evidence>
<evidence type="ECO:0000256" key="2">
    <source>
        <dbReference type="ARBA" id="ARBA00023136"/>
    </source>
</evidence>
<reference evidence="4 5" key="1">
    <citation type="journal article" date="2012" name="Genome Biol.">
        <title>Genome and low-iron response of an oceanic diatom adapted to chronic iron limitation.</title>
        <authorList>
            <person name="Lommer M."/>
            <person name="Specht M."/>
            <person name="Roy A.S."/>
            <person name="Kraemer L."/>
            <person name="Andreson R."/>
            <person name="Gutowska M.A."/>
            <person name="Wolf J."/>
            <person name="Bergner S.V."/>
            <person name="Schilhabel M.B."/>
            <person name="Klostermeier U.C."/>
            <person name="Beiko R.G."/>
            <person name="Rosenstiel P."/>
            <person name="Hippler M."/>
            <person name="Laroche J."/>
        </authorList>
    </citation>
    <scope>NUCLEOTIDE SEQUENCE [LARGE SCALE GENOMIC DNA]</scope>
    <source>
        <strain evidence="4 5">CCMP1005</strain>
    </source>
</reference>
<dbReference type="OrthoDB" id="42990at2759"/>
<evidence type="ECO:0000256" key="1">
    <source>
        <dbReference type="ARBA" id="ARBA00004370"/>
    </source>
</evidence>
<dbReference type="Proteomes" id="UP000266841">
    <property type="component" value="Unassembled WGS sequence"/>
</dbReference>
<dbReference type="GO" id="GO:0016020">
    <property type="term" value="C:membrane"/>
    <property type="evidence" value="ECO:0007669"/>
    <property type="project" value="UniProtKB-SubCell"/>
</dbReference>
<dbReference type="PROSITE" id="PS51778">
    <property type="entry name" value="VAST"/>
    <property type="match status" value="1"/>
</dbReference>
<sequence length="98" mass="11034">MCYATFEISRYDEHCLVIKEKTLTPDVPYGNTFISWTQYSIVNNGRNSCRLVCSVEAEFPQGPPMVARQIKSGMRTGTAEKFVALGEAICRYAEAFPK</sequence>
<organism evidence="4 5">
    <name type="scientific">Thalassiosira oceanica</name>
    <name type="common">Marine diatom</name>
    <dbReference type="NCBI Taxonomy" id="159749"/>
    <lineage>
        <taxon>Eukaryota</taxon>
        <taxon>Sar</taxon>
        <taxon>Stramenopiles</taxon>
        <taxon>Ochrophyta</taxon>
        <taxon>Bacillariophyta</taxon>
        <taxon>Coscinodiscophyceae</taxon>
        <taxon>Thalassiosirophycidae</taxon>
        <taxon>Thalassiosirales</taxon>
        <taxon>Thalassiosiraceae</taxon>
        <taxon>Thalassiosira</taxon>
    </lineage>
</organism>
<gene>
    <name evidence="4" type="ORF">THAOC_22201</name>
</gene>
<feature type="domain" description="VASt" evidence="3">
    <location>
        <begin position="1"/>
        <end position="97"/>
    </location>
</feature>
<dbReference type="InterPro" id="IPR031968">
    <property type="entry name" value="VASt"/>
</dbReference>
<evidence type="ECO:0000313" key="5">
    <source>
        <dbReference type="Proteomes" id="UP000266841"/>
    </source>
</evidence>
<name>K0SGT5_THAOC</name>
<protein>
    <recommendedName>
        <fullName evidence="3">VASt domain-containing protein</fullName>
    </recommendedName>
</protein>
<keyword evidence="5" id="KW-1185">Reference proteome</keyword>
<comment type="caution">
    <text evidence="4">The sequence shown here is derived from an EMBL/GenBank/DDBJ whole genome shotgun (WGS) entry which is preliminary data.</text>
</comment>
<proteinExistence type="predicted"/>
<dbReference type="Pfam" id="PF16016">
    <property type="entry name" value="VASt"/>
    <property type="match status" value="1"/>
</dbReference>